<evidence type="ECO:0000256" key="5">
    <source>
        <dbReference type="ARBA" id="ARBA00023136"/>
    </source>
</evidence>
<reference evidence="10" key="1">
    <citation type="journal article" date="2014" name="Int. J. Syst. Evol. Microbiol.">
        <title>Complete genome sequence of Corynebacterium casei LMG S-19264T (=DSM 44701T), isolated from a smear-ripened cheese.</title>
        <authorList>
            <consortium name="US DOE Joint Genome Institute (JGI-PGF)"/>
            <person name="Walter F."/>
            <person name="Albersmeier A."/>
            <person name="Kalinowski J."/>
            <person name="Ruckert C."/>
        </authorList>
    </citation>
    <scope>NUCLEOTIDE SEQUENCE</scope>
    <source>
        <strain evidence="10">JCM 12862</strain>
    </source>
</reference>
<dbReference type="Proteomes" id="UP000612329">
    <property type="component" value="Unassembled WGS sequence"/>
</dbReference>
<protein>
    <submittedName>
        <fullName evidence="10">SusC/RagA family TonB-linked outer membrane protein</fullName>
    </submittedName>
</protein>
<evidence type="ECO:0000256" key="6">
    <source>
        <dbReference type="ARBA" id="ARBA00023237"/>
    </source>
</evidence>
<organism evidence="10 11">
    <name type="scientific">Yeosuana aromativorans</name>
    <dbReference type="NCBI Taxonomy" id="288019"/>
    <lineage>
        <taxon>Bacteria</taxon>
        <taxon>Pseudomonadati</taxon>
        <taxon>Bacteroidota</taxon>
        <taxon>Flavobacteriia</taxon>
        <taxon>Flavobacteriales</taxon>
        <taxon>Flavobacteriaceae</taxon>
        <taxon>Yeosuana</taxon>
    </lineage>
</organism>
<dbReference type="Pfam" id="PF13715">
    <property type="entry name" value="CarbopepD_reg_2"/>
    <property type="match status" value="1"/>
</dbReference>
<dbReference type="PROSITE" id="PS52016">
    <property type="entry name" value="TONB_DEPENDENT_REC_3"/>
    <property type="match status" value="1"/>
</dbReference>
<dbReference type="RefSeq" id="WP_188649490.1">
    <property type="nucleotide sequence ID" value="NZ_BMNR01000001.1"/>
</dbReference>
<evidence type="ECO:0000256" key="7">
    <source>
        <dbReference type="PROSITE-ProRule" id="PRU01360"/>
    </source>
</evidence>
<dbReference type="NCBIfam" id="TIGR04056">
    <property type="entry name" value="OMP_RagA_SusC"/>
    <property type="match status" value="1"/>
</dbReference>
<keyword evidence="3 7" id="KW-1134">Transmembrane beta strand</keyword>
<dbReference type="InterPro" id="IPR012910">
    <property type="entry name" value="Plug_dom"/>
</dbReference>
<proteinExistence type="inferred from homology"/>
<dbReference type="SUPFAM" id="SSF56935">
    <property type="entry name" value="Porins"/>
    <property type="match status" value="1"/>
</dbReference>
<evidence type="ECO:0000256" key="2">
    <source>
        <dbReference type="ARBA" id="ARBA00022448"/>
    </source>
</evidence>
<feature type="chain" id="PRO_5035220153" evidence="8">
    <location>
        <begin position="23"/>
        <end position="1068"/>
    </location>
</feature>
<name>A0A8J3BDP5_9FLAO</name>
<evidence type="ECO:0000256" key="1">
    <source>
        <dbReference type="ARBA" id="ARBA00004571"/>
    </source>
</evidence>
<evidence type="ECO:0000259" key="9">
    <source>
        <dbReference type="Pfam" id="PF07715"/>
    </source>
</evidence>
<feature type="domain" description="TonB-dependent receptor plug" evidence="9">
    <location>
        <begin position="116"/>
        <end position="245"/>
    </location>
</feature>
<keyword evidence="2 7" id="KW-0813">Transport</keyword>
<evidence type="ECO:0000256" key="3">
    <source>
        <dbReference type="ARBA" id="ARBA00022452"/>
    </source>
</evidence>
<comment type="similarity">
    <text evidence="7">Belongs to the TonB-dependent receptor family.</text>
</comment>
<dbReference type="InterPro" id="IPR037066">
    <property type="entry name" value="Plug_dom_sf"/>
</dbReference>
<keyword evidence="11" id="KW-1185">Reference proteome</keyword>
<dbReference type="Gene3D" id="2.40.170.20">
    <property type="entry name" value="TonB-dependent receptor, beta-barrel domain"/>
    <property type="match status" value="1"/>
</dbReference>
<evidence type="ECO:0000313" key="10">
    <source>
        <dbReference type="EMBL" id="GGK12028.1"/>
    </source>
</evidence>
<evidence type="ECO:0000256" key="8">
    <source>
        <dbReference type="SAM" id="SignalP"/>
    </source>
</evidence>
<keyword evidence="6 7" id="KW-0998">Cell outer membrane</keyword>
<comment type="subcellular location">
    <subcellularLocation>
        <location evidence="1 7">Cell outer membrane</location>
        <topology evidence="1 7">Multi-pass membrane protein</topology>
    </subcellularLocation>
</comment>
<comment type="caution">
    <text evidence="10">The sequence shown here is derived from an EMBL/GenBank/DDBJ whole genome shotgun (WGS) entry which is preliminary data.</text>
</comment>
<gene>
    <name evidence="10" type="ORF">GCM10007962_02870</name>
</gene>
<dbReference type="InterPro" id="IPR039426">
    <property type="entry name" value="TonB-dep_rcpt-like"/>
</dbReference>
<sequence>MKVRNYYFMLVLLLFGSTMAFAQEKSLSGTVTDSKGLPLPGATVLVKGTTTGASTDFDGKYAIEANQGQTLVFSFVGYANKEVVIGASNTIDVKLQEDATALEEVVVTAFGKTKQKRSLGYAATAVSGEKLTEVATLNPFESLSGKVAGLDITSPNQPGASTKIILRGFSSVRAINGPLYVIDGTPISSASNSGNTGTGLSTDVNRSFDGGTNINDLDANAIASINILKGGAATALYGSRASSGAIIITTKRGRSGKVKVELNSSLDFSEVSRIPHLQQKFGQGWNGVGYSGLPAGGTGASNENGSWGPRFNDQLRVWGQIVDNSQQIKPYSNLKDNIKDFYDIGATYTNSLRLSGGGDNSDFSLIFTKIDTDGVIPTDADALNRNTISLNSGISGKKFRLRVNGNYAQTRQNAVNTGQGDNAGEGETFMQELLQIPRDISVLDLADYKNNPFNNNDNFYTSYSRNPYWVINENATNLSRERFYGNINFAYDITPELVGTIQIGADILNGKRHSHGAVINYTPGSPNALLGATNNAGGVTEATNQAKRYESFITFDYDTVLNDNFSLQASLGGSINNSITSSLSVNVTNLDIPYFYEISNSAVQPITAQQDSQRKGYSAFGSATLSYKERVYLNVTGRNEWTSTLAIGKNSFFYPSVNLSAIAIDNGKHFLKIRGGYASLANDAGLYNTESSALQAVATAYFGQITFPFNGLNSFEIARALGNINIEPEFTDEYEVGAEGRFFNSRITADVAYYSKKTNGSIISLLLPESTGYGSIVGNYLDLENKGVEIALGLVPVRTDDFSWNVDWTFTKNKNKVTSLPEGLDKLLINNSYNINFYAIEGQPLGVFYGRKPLVNDAGQTVVDPNTGIPLQTLEEEPLGNSQRDFVMGLQNTFKYKNFRLAFNFDWKQGGLMYSYTARLLGFTGNSIATTYNDRNPFIIPNSVNDNGDGTYSENTTPISYGNISGFYSSSNNPTVEATDHVIDKTFVRLRDLSLSYNFPQSIIGKTGFNSMVLSVYGKNLMLWTPAENPYVDPEVTSFGGNDLVTEFGEFGANPAQRTYGVSLKMSF</sequence>
<feature type="signal peptide" evidence="8">
    <location>
        <begin position="1"/>
        <end position="22"/>
    </location>
</feature>
<dbReference type="InterPro" id="IPR023996">
    <property type="entry name" value="TonB-dep_OMP_SusC/RagA"/>
</dbReference>
<dbReference type="Gene3D" id="2.170.130.10">
    <property type="entry name" value="TonB-dependent receptor, plug domain"/>
    <property type="match status" value="1"/>
</dbReference>
<accession>A0A8J3BDP5</accession>
<evidence type="ECO:0000313" key="11">
    <source>
        <dbReference type="Proteomes" id="UP000612329"/>
    </source>
</evidence>
<dbReference type="AlphaFoldDB" id="A0A8J3BDP5"/>
<keyword evidence="8" id="KW-0732">Signal</keyword>
<dbReference type="EMBL" id="BMNR01000001">
    <property type="protein sequence ID" value="GGK12028.1"/>
    <property type="molecule type" value="Genomic_DNA"/>
</dbReference>
<dbReference type="InterPro" id="IPR008969">
    <property type="entry name" value="CarboxyPept-like_regulatory"/>
</dbReference>
<dbReference type="Pfam" id="PF07715">
    <property type="entry name" value="Plug"/>
    <property type="match status" value="1"/>
</dbReference>
<keyword evidence="5 7" id="KW-0472">Membrane</keyword>
<evidence type="ECO:0000256" key="4">
    <source>
        <dbReference type="ARBA" id="ARBA00022692"/>
    </source>
</evidence>
<dbReference type="Gene3D" id="2.60.40.1120">
    <property type="entry name" value="Carboxypeptidase-like, regulatory domain"/>
    <property type="match status" value="1"/>
</dbReference>
<reference evidence="10" key="2">
    <citation type="submission" date="2020-09" db="EMBL/GenBank/DDBJ databases">
        <authorList>
            <person name="Sun Q."/>
            <person name="Ohkuma M."/>
        </authorList>
    </citation>
    <scope>NUCLEOTIDE SEQUENCE</scope>
    <source>
        <strain evidence="10">JCM 12862</strain>
    </source>
</reference>
<dbReference type="InterPro" id="IPR036942">
    <property type="entry name" value="Beta-barrel_TonB_sf"/>
</dbReference>
<dbReference type="FunFam" id="2.60.40.1120:FF:000003">
    <property type="entry name" value="Outer membrane protein Omp121"/>
    <property type="match status" value="1"/>
</dbReference>
<keyword evidence="4 7" id="KW-0812">Transmembrane</keyword>
<dbReference type="GO" id="GO:0009279">
    <property type="term" value="C:cell outer membrane"/>
    <property type="evidence" value="ECO:0007669"/>
    <property type="project" value="UniProtKB-SubCell"/>
</dbReference>
<dbReference type="SUPFAM" id="SSF49464">
    <property type="entry name" value="Carboxypeptidase regulatory domain-like"/>
    <property type="match status" value="1"/>
</dbReference>